<evidence type="ECO:0000313" key="2">
    <source>
        <dbReference type="EMBL" id="UTF54431.1"/>
    </source>
</evidence>
<evidence type="ECO:0000256" key="1">
    <source>
        <dbReference type="SAM" id="MobiDB-lite"/>
    </source>
</evidence>
<dbReference type="EMBL" id="CP100355">
    <property type="protein sequence ID" value="UTF54431.1"/>
    <property type="molecule type" value="Genomic_DNA"/>
</dbReference>
<protein>
    <submittedName>
        <fullName evidence="2">Uncharacterized protein</fullName>
    </submittedName>
</protein>
<proteinExistence type="predicted"/>
<feature type="compositionally biased region" description="Basic and acidic residues" evidence="1">
    <location>
        <begin position="128"/>
        <end position="145"/>
    </location>
</feature>
<feature type="compositionally biased region" description="Basic and acidic residues" evidence="1">
    <location>
        <begin position="152"/>
        <end position="168"/>
    </location>
</feature>
<evidence type="ECO:0000313" key="3">
    <source>
        <dbReference type="Proteomes" id="UP001056855"/>
    </source>
</evidence>
<dbReference type="RefSeq" id="WP_254159089.1">
    <property type="nucleotide sequence ID" value="NZ_CP100355.1"/>
</dbReference>
<reference evidence="2" key="1">
    <citation type="submission" date="2022-06" db="EMBL/GenBank/DDBJ databases">
        <title>Diverse halophilic archaea isolated from saline environments.</title>
        <authorList>
            <person name="Cui H.-L."/>
        </authorList>
    </citation>
    <scope>NUCLEOTIDE SEQUENCE</scope>
    <source>
        <strain evidence="2">WLHS1</strain>
    </source>
</reference>
<feature type="region of interest" description="Disordered" evidence="1">
    <location>
        <begin position="111"/>
        <end position="202"/>
    </location>
</feature>
<dbReference type="AlphaFoldDB" id="A0A9E7SWV7"/>
<sequence>MRVSIPGMPGIYYDTDAESTAVTLALTAAGRRAPKPHGYAVQALPYLWGFDVDLNDVPPDHPLQYLHPDGARSIQEFAPDENLERLAGDADRLGRVLWAINEETERGIEQLIGKRREEETRGTTIEIESGRPEDRDRDRDRDRGRNGVQSQDQDRNRDPGAKRTRADEFGEDVIEPGPGPDADADADVDPDSSHDPDSDPRA</sequence>
<dbReference type="Proteomes" id="UP001056855">
    <property type="component" value="Chromosome"/>
</dbReference>
<gene>
    <name evidence="2" type="ORF">NGM29_03890</name>
</gene>
<feature type="compositionally biased region" description="Basic and acidic residues" evidence="1">
    <location>
        <begin position="111"/>
        <end position="121"/>
    </location>
</feature>
<organism evidence="2 3">
    <name type="scientific">Natronosalvus rutilus</name>
    <dbReference type="NCBI Taxonomy" id="2953753"/>
    <lineage>
        <taxon>Archaea</taxon>
        <taxon>Methanobacteriati</taxon>
        <taxon>Methanobacteriota</taxon>
        <taxon>Stenosarchaea group</taxon>
        <taxon>Halobacteria</taxon>
        <taxon>Halobacteriales</taxon>
        <taxon>Natrialbaceae</taxon>
        <taxon>Natronosalvus</taxon>
    </lineage>
</organism>
<keyword evidence="3" id="KW-1185">Reference proteome</keyword>
<feature type="compositionally biased region" description="Basic and acidic residues" evidence="1">
    <location>
        <begin position="191"/>
        <end position="202"/>
    </location>
</feature>
<name>A0A9E7SWV7_9EURY</name>
<dbReference type="KEGG" id="sawl:NGM29_03890"/>
<accession>A0A9E7SWV7</accession>
<dbReference type="GeneID" id="73289158"/>